<evidence type="ECO:0000313" key="4">
    <source>
        <dbReference type="Proteomes" id="UP000060487"/>
    </source>
</evidence>
<comment type="caution">
    <text evidence="3">The sequence shown here is derived from an EMBL/GenBank/DDBJ whole genome shotgun (WGS) entry which is preliminary data.</text>
</comment>
<evidence type="ECO:0000313" key="3">
    <source>
        <dbReference type="EMBL" id="KWT86794.1"/>
    </source>
</evidence>
<gene>
    <name evidence="3" type="ORF">ASN18_1517</name>
</gene>
<dbReference type="SUPFAM" id="SSF64307">
    <property type="entry name" value="SirA-like"/>
    <property type="match status" value="1"/>
</dbReference>
<organism evidence="3 4">
    <name type="scientific">Candidatus Magnetominusculus xianensis</name>
    <dbReference type="NCBI Taxonomy" id="1748249"/>
    <lineage>
        <taxon>Bacteria</taxon>
        <taxon>Pseudomonadati</taxon>
        <taxon>Nitrospirota</taxon>
        <taxon>Nitrospiria</taxon>
        <taxon>Nitrospirales</taxon>
        <taxon>Nitrospiraceae</taxon>
        <taxon>Candidatus Magnetominusculus</taxon>
    </lineage>
</organism>
<dbReference type="InterPro" id="IPR001455">
    <property type="entry name" value="TusA-like"/>
</dbReference>
<comment type="similarity">
    <text evidence="1">Belongs to the sulfur carrier protein TusA family.</text>
</comment>
<dbReference type="Pfam" id="PF01206">
    <property type="entry name" value="TusA"/>
    <property type="match status" value="1"/>
</dbReference>
<sequence>MEEIIPDKRIDIRGLKCPYTFVRSKLSIESMNTGEVLEILLNYPEAAASIPRSMQDHGQRVLSVDKVNDTDWIILIRKERD</sequence>
<accession>A0ABR5SHX6</accession>
<dbReference type="Proteomes" id="UP000060487">
    <property type="component" value="Unassembled WGS sequence"/>
</dbReference>
<protein>
    <submittedName>
        <fullName evidence="3">SirA-like protein</fullName>
    </submittedName>
</protein>
<dbReference type="RefSeq" id="WP_085052139.1">
    <property type="nucleotide sequence ID" value="NZ_LNQR01000056.1"/>
</dbReference>
<evidence type="ECO:0000259" key="2">
    <source>
        <dbReference type="PROSITE" id="PS01148"/>
    </source>
</evidence>
<keyword evidence="4" id="KW-1185">Reference proteome</keyword>
<proteinExistence type="inferred from homology"/>
<name>A0ABR5SHX6_9BACT</name>
<dbReference type="CDD" id="cd00291">
    <property type="entry name" value="SirA_YedF_YeeD"/>
    <property type="match status" value="1"/>
</dbReference>
<reference evidence="3 4" key="1">
    <citation type="submission" date="2015-11" db="EMBL/GenBank/DDBJ databases">
        <authorList>
            <person name="Lin W."/>
        </authorList>
    </citation>
    <scope>NUCLEOTIDE SEQUENCE [LARGE SCALE GENOMIC DNA]</scope>
    <source>
        <strain evidence="3 4">HCH-1</strain>
    </source>
</reference>
<dbReference type="PROSITE" id="PS01148">
    <property type="entry name" value="UPF0033"/>
    <property type="match status" value="1"/>
</dbReference>
<dbReference type="PANTHER" id="PTHR33279:SF19">
    <property type="entry name" value="SSL1707 PROTEIN"/>
    <property type="match status" value="1"/>
</dbReference>
<evidence type="ECO:0000256" key="1">
    <source>
        <dbReference type="ARBA" id="ARBA00008984"/>
    </source>
</evidence>
<dbReference type="Gene3D" id="3.30.110.40">
    <property type="entry name" value="TusA-like domain"/>
    <property type="match status" value="1"/>
</dbReference>
<dbReference type="PANTHER" id="PTHR33279">
    <property type="entry name" value="SULFUR CARRIER PROTEIN YEDF-RELATED"/>
    <property type="match status" value="1"/>
</dbReference>
<dbReference type="EMBL" id="LNQR01000056">
    <property type="protein sequence ID" value="KWT86794.1"/>
    <property type="molecule type" value="Genomic_DNA"/>
</dbReference>
<feature type="domain" description="UPF0033" evidence="2">
    <location>
        <begin position="10"/>
        <end position="34"/>
    </location>
</feature>
<dbReference type="InterPro" id="IPR036868">
    <property type="entry name" value="TusA-like_sf"/>
</dbReference>